<organism evidence="1 2">
    <name type="scientific">Adineta steineri</name>
    <dbReference type="NCBI Taxonomy" id="433720"/>
    <lineage>
        <taxon>Eukaryota</taxon>
        <taxon>Metazoa</taxon>
        <taxon>Spiralia</taxon>
        <taxon>Gnathifera</taxon>
        <taxon>Rotifera</taxon>
        <taxon>Eurotatoria</taxon>
        <taxon>Bdelloidea</taxon>
        <taxon>Adinetida</taxon>
        <taxon>Adinetidae</taxon>
        <taxon>Adineta</taxon>
    </lineage>
</organism>
<dbReference type="EMBL" id="CAJOAY010037512">
    <property type="protein sequence ID" value="CAF4464471.1"/>
    <property type="molecule type" value="Genomic_DNA"/>
</dbReference>
<sequence length="130" mass="14444">TEYIIHAQDIRLEEIFSDITTISSLDMNTTEFTEQYDNSTSFLSYSETDMSSMAIENMTTSINEQSEPVFLNTTDDLGNINVTEPSNTLITSTFIELTNYTDTVVVIVDVFGFEITGAGLVVVNKSIKSI</sequence>
<evidence type="ECO:0000313" key="1">
    <source>
        <dbReference type="EMBL" id="CAF4464471.1"/>
    </source>
</evidence>
<dbReference type="AlphaFoldDB" id="A0A820T386"/>
<evidence type="ECO:0000313" key="2">
    <source>
        <dbReference type="Proteomes" id="UP000663881"/>
    </source>
</evidence>
<feature type="non-terminal residue" evidence="1">
    <location>
        <position position="1"/>
    </location>
</feature>
<accession>A0A820T386</accession>
<comment type="caution">
    <text evidence="1">The sequence shown here is derived from an EMBL/GenBank/DDBJ whole genome shotgun (WGS) entry which is preliminary data.</text>
</comment>
<name>A0A820T386_9BILA</name>
<gene>
    <name evidence="1" type="ORF">OKA104_LOCUS54888</name>
</gene>
<protein>
    <submittedName>
        <fullName evidence="1">Uncharacterized protein</fullName>
    </submittedName>
</protein>
<proteinExistence type="predicted"/>
<dbReference type="Proteomes" id="UP000663881">
    <property type="component" value="Unassembled WGS sequence"/>
</dbReference>
<reference evidence="1" key="1">
    <citation type="submission" date="2021-02" db="EMBL/GenBank/DDBJ databases">
        <authorList>
            <person name="Nowell W R."/>
        </authorList>
    </citation>
    <scope>NUCLEOTIDE SEQUENCE</scope>
</reference>